<keyword evidence="13" id="KW-1185">Reference proteome</keyword>
<evidence type="ECO:0000256" key="5">
    <source>
        <dbReference type="ARBA" id="ARBA00023015"/>
    </source>
</evidence>
<dbReference type="PRINTS" id="PR00398">
    <property type="entry name" value="STRDHORMONER"/>
</dbReference>
<dbReference type="GO" id="GO:0000978">
    <property type="term" value="F:RNA polymerase II cis-regulatory region sequence-specific DNA binding"/>
    <property type="evidence" value="ECO:0007669"/>
    <property type="project" value="TreeGrafter"/>
</dbReference>
<keyword evidence="2" id="KW-0479">Metal-binding</keyword>
<dbReference type="InterPro" id="IPR035500">
    <property type="entry name" value="NHR-like_dom_sf"/>
</dbReference>
<dbReference type="PIRSF" id="PIRSF002530">
    <property type="entry name" value="Nuc_orph_FTZ-F1"/>
    <property type="match status" value="1"/>
</dbReference>
<keyword evidence="4" id="KW-0862">Zinc</keyword>
<dbReference type="GO" id="GO:0090575">
    <property type="term" value="C:RNA polymerase II transcription regulator complex"/>
    <property type="evidence" value="ECO:0007669"/>
    <property type="project" value="TreeGrafter"/>
</dbReference>
<dbReference type="InterPro" id="IPR001628">
    <property type="entry name" value="Znf_hrmn_rcpt"/>
</dbReference>
<evidence type="ECO:0000256" key="2">
    <source>
        <dbReference type="ARBA" id="ARBA00022723"/>
    </source>
</evidence>
<dbReference type="GO" id="GO:0009755">
    <property type="term" value="P:hormone-mediated signaling pathway"/>
    <property type="evidence" value="ECO:0007669"/>
    <property type="project" value="TreeGrafter"/>
</dbReference>
<dbReference type="Proteomes" id="UP000024635">
    <property type="component" value="Unassembled WGS sequence"/>
</dbReference>
<comment type="subcellular location">
    <subcellularLocation>
        <location evidence="1">Nucleus</location>
    </subcellularLocation>
</comment>
<dbReference type="PROSITE" id="PS51843">
    <property type="entry name" value="NR_LBD"/>
    <property type="match status" value="1"/>
</dbReference>
<evidence type="ECO:0000259" key="11">
    <source>
        <dbReference type="PROSITE" id="PS51843"/>
    </source>
</evidence>
<dbReference type="GO" id="GO:0008270">
    <property type="term" value="F:zinc ion binding"/>
    <property type="evidence" value="ECO:0007669"/>
    <property type="project" value="UniProtKB-KW"/>
</dbReference>
<evidence type="ECO:0000256" key="6">
    <source>
        <dbReference type="ARBA" id="ARBA00023125"/>
    </source>
</evidence>
<evidence type="ECO:0000313" key="12">
    <source>
        <dbReference type="EMBL" id="EYC42896.1"/>
    </source>
</evidence>
<dbReference type="GO" id="GO:0009888">
    <property type="term" value="P:tissue development"/>
    <property type="evidence" value="ECO:0007669"/>
    <property type="project" value="TreeGrafter"/>
</dbReference>
<dbReference type="EMBL" id="JARK01000113">
    <property type="protein sequence ID" value="EYC42896.1"/>
    <property type="molecule type" value="Genomic_DNA"/>
</dbReference>
<dbReference type="PANTHER" id="PTHR24086:SF15">
    <property type="entry name" value="NUCLEAR HORMONE RECEPTOR FTZ-F1"/>
    <property type="match status" value="1"/>
</dbReference>
<proteinExistence type="predicted"/>
<dbReference type="SUPFAM" id="SSF48508">
    <property type="entry name" value="Nuclear receptor ligand-binding domain"/>
    <property type="match status" value="1"/>
</dbReference>
<keyword evidence="6" id="KW-0238">DNA-binding</keyword>
<dbReference type="Pfam" id="PF00105">
    <property type="entry name" value="zf-C4"/>
    <property type="match status" value="1"/>
</dbReference>
<evidence type="ECO:0000256" key="1">
    <source>
        <dbReference type="ARBA" id="ARBA00004123"/>
    </source>
</evidence>
<dbReference type="AlphaFoldDB" id="A0A016WTF2"/>
<dbReference type="PROSITE" id="PS00031">
    <property type="entry name" value="NUCLEAR_REC_DBD_1"/>
    <property type="match status" value="1"/>
</dbReference>
<dbReference type="OrthoDB" id="5771769at2759"/>
<evidence type="ECO:0000256" key="4">
    <source>
        <dbReference type="ARBA" id="ARBA00022833"/>
    </source>
</evidence>
<evidence type="ECO:0000313" key="13">
    <source>
        <dbReference type="Proteomes" id="UP000024635"/>
    </source>
</evidence>
<dbReference type="PROSITE" id="PS51030">
    <property type="entry name" value="NUCLEAR_REC_DBD_2"/>
    <property type="match status" value="1"/>
</dbReference>
<dbReference type="SMART" id="SM00399">
    <property type="entry name" value="ZnF_C4"/>
    <property type="match status" value="1"/>
</dbReference>
<dbReference type="PRINTS" id="PR00047">
    <property type="entry name" value="STROIDFINGER"/>
</dbReference>
<dbReference type="FunFam" id="3.30.50.10:FF:000006">
    <property type="entry name" value="Nuclear receptor subfamily 5 group A member"/>
    <property type="match status" value="1"/>
</dbReference>
<dbReference type="InterPro" id="IPR013088">
    <property type="entry name" value="Znf_NHR/GATA"/>
</dbReference>
<keyword evidence="8" id="KW-0675">Receptor</keyword>
<keyword evidence="9" id="KW-0539">Nucleus</keyword>
<reference evidence="13" key="1">
    <citation type="journal article" date="2015" name="Nat. Genet.">
        <title>The genome and transcriptome of the zoonotic hookworm Ancylostoma ceylanicum identify infection-specific gene families.</title>
        <authorList>
            <person name="Schwarz E.M."/>
            <person name="Hu Y."/>
            <person name="Antoshechkin I."/>
            <person name="Miller M.M."/>
            <person name="Sternberg P.W."/>
            <person name="Aroian R.V."/>
        </authorList>
    </citation>
    <scope>NUCLEOTIDE SEQUENCE</scope>
    <source>
        <strain evidence="13">HY135</strain>
    </source>
</reference>
<keyword evidence="3" id="KW-0863">Zinc-finger</keyword>
<keyword evidence="5" id="KW-0805">Transcription regulation</keyword>
<dbReference type="InterPro" id="IPR001723">
    <property type="entry name" value="Nuclear_hrmn_rcpt"/>
</dbReference>
<sequence length="527" mass="59320">MVGVDTVLKPALEAEACPVCGDRVSGYHYGLLTCESCKGFFKRTVQNKKHYQCSADSSCHVDKTCRKRCPSCRFAKCMAEGMKVEAVREDRMRGGRNKFGSYYKRDRAARMQRIALQGSTPQANQGAFYTTHPPMDHQVTSSTPDQPPHIQYFEGNPHKVKTEYDVMLQSPTLSSSTPTQQNFIIHRPNPYVPDSEGLAALLGQSIDDPLLRSQAFPIYPTIKPEPFDYVEHYLPAQLPDYSAFHTPISYSTMISHTANSVPRSASNSGSSRSSPVLPVCPIPTEKTVDAFYVNNNEMEWLLRALPDNPRILPILRNVDKADPFTYSLSVVEANLNELVTWAKNAPYFPQLEMEDQMMMLQSSWASIHIIDVSYAVLKGEISHIVKLPNGVDIPTGLIALMGYHVHIHKWTELIGRLHALGFDRCDYAAFKFLAFYQKIEDQIETQLKNPHHILKARESLLASWGAYRGTSNATLLPHYDIFVQMKTLAQASQHFLVERSIAGEIGLPLLSEMLNPLVNRSLPNYVR</sequence>
<comment type="caution">
    <text evidence="12">The sequence shown here is derived from an EMBL/GenBank/DDBJ whole genome shotgun (WGS) entry which is preliminary data.</text>
</comment>
<keyword evidence="7" id="KW-0804">Transcription</keyword>
<feature type="domain" description="NR LBD" evidence="11">
    <location>
        <begin position="297"/>
        <end position="527"/>
    </location>
</feature>
<dbReference type="Gene3D" id="1.10.565.10">
    <property type="entry name" value="Retinoid X Receptor"/>
    <property type="match status" value="1"/>
</dbReference>
<dbReference type="Pfam" id="PF00104">
    <property type="entry name" value="Hormone_recep"/>
    <property type="match status" value="1"/>
</dbReference>
<dbReference type="InterPro" id="IPR000536">
    <property type="entry name" value="Nucl_hrmn_rcpt_lig-bd"/>
</dbReference>
<protein>
    <recommendedName>
        <fullName evidence="14">Zinc finger, C4 type</fullName>
    </recommendedName>
</protein>
<dbReference type="Gene3D" id="3.30.50.10">
    <property type="entry name" value="Erythroid Transcription Factor GATA-1, subunit A"/>
    <property type="match status" value="1"/>
</dbReference>
<evidence type="ECO:0008006" key="14">
    <source>
        <dbReference type="Google" id="ProtNLM"/>
    </source>
</evidence>
<feature type="domain" description="Nuclear receptor" evidence="10">
    <location>
        <begin position="14"/>
        <end position="89"/>
    </location>
</feature>
<dbReference type="SUPFAM" id="SSF57716">
    <property type="entry name" value="Glucocorticoid receptor-like (DNA-binding domain)"/>
    <property type="match status" value="1"/>
</dbReference>
<evidence type="ECO:0000256" key="3">
    <source>
        <dbReference type="ARBA" id="ARBA00022771"/>
    </source>
</evidence>
<name>A0A016WTF2_9BILA</name>
<evidence type="ECO:0000259" key="10">
    <source>
        <dbReference type="PROSITE" id="PS51030"/>
    </source>
</evidence>
<dbReference type="GO" id="GO:0004879">
    <property type="term" value="F:nuclear receptor activity"/>
    <property type="evidence" value="ECO:0007669"/>
    <property type="project" value="InterPro"/>
</dbReference>
<dbReference type="InterPro" id="IPR016355">
    <property type="entry name" value="NR5-like"/>
</dbReference>
<evidence type="ECO:0000256" key="9">
    <source>
        <dbReference type="ARBA" id="ARBA00023242"/>
    </source>
</evidence>
<evidence type="ECO:0000256" key="8">
    <source>
        <dbReference type="ARBA" id="ARBA00023170"/>
    </source>
</evidence>
<accession>A0A016WTF2</accession>
<dbReference type="CDD" id="cd07167">
    <property type="entry name" value="NR_DBD_Lrh-1_like"/>
    <property type="match status" value="1"/>
</dbReference>
<evidence type="ECO:0000256" key="7">
    <source>
        <dbReference type="ARBA" id="ARBA00023163"/>
    </source>
</evidence>
<gene>
    <name evidence="12" type="primary">Acey_s0513.g2758</name>
    <name evidence="12" type="ORF">Y032_0513g2758</name>
</gene>
<dbReference type="PANTHER" id="PTHR24086">
    <property type="entry name" value="NUCLEAR RECEPTOR SUBFAMILY 5 GROUP A"/>
    <property type="match status" value="1"/>
</dbReference>
<dbReference type="STRING" id="53326.A0A016WTF2"/>
<organism evidence="12 13">
    <name type="scientific">Ancylostoma ceylanicum</name>
    <dbReference type="NCBI Taxonomy" id="53326"/>
    <lineage>
        <taxon>Eukaryota</taxon>
        <taxon>Metazoa</taxon>
        <taxon>Ecdysozoa</taxon>
        <taxon>Nematoda</taxon>
        <taxon>Chromadorea</taxon>
        <taxon>Rhabditida</taxon>
        <taxon>Rhabditina</taxon>
        <taxon>Rhabditomorpha</taxon>
        <taxon>Strongyloidea</taxon>
        <taxon>Ancylostomatidae</taxon>
        <taxon>Ancylostomatinae</taxon>
        <taxon>Ancylostoma</taxon>
    </lineage>
</organism>